<keyword evidence="2" id="KW-1185">Reference proteome</keyword>
<organism evidence="1 2">
    <name type="scientific">Eretmocerus hayati</name>
    <dbReference type="NCBI Taxonomy" id="131215"/>
    <lineage>
        <taxon>Eukaryota</taxon>
        <taxon>Metazoa</taxon>
        <taxon>Ecdysozoa</taxon>
        <taxon>Arthropoda</taxon>
        <taxon>Hexapoda</taxon>
        <taxon>Insecta</taxon>
        <taxon>Pterygota</taxon>
        <taxon>Neoptera</taxon>
        <taxon>Endopterygota</taxon>
        <taxon>Hymenoptera</taxon>
        <taxon>Apocrita</taxon>
        <taxon>Proctotrupomorpha</taxon>
        <taxon>Chalcidoidea</taxon>
        <taxon>Aphelinidae</taxon>
        <taxon>Aphelininae</taxon>
        <taxon>Eretmocerus</taxon>
    </lineage>
</organism>
<evidence type="ECO:0000313" key="1">
    <source>
        <dbReference type="EMBL" id="KAJ8680580.1"/>
    </source>
</evidence>
<sequence>MQHLSKFRSICGSILVLTFFVHVTLAGGTSSTLKRPHIIFILADDMGWTDVSFHGSDQIPTPNIDALAYNGVILNRHYTLPMCTPSRTALMTGRYPIRFGMQGFPLRAGEARSIPLNVTLMPKHLKKLGYDTNLIGKWHLGYFTKEHTPSYRGFDHFYGYYSGFITYFSHLIKEPFVEDPTKAFTGYDLHRDQGTSFRVPFDSGYFTELITKEAEDVIKKNGNKKPLFLEISHLAPHAGGVEDPLEVPDLSETNRTFSYVKDLNRRKYAGMMKALDESVGRVVKALKDNQMLENSIIVFMADNGAPTFGLYSNTGSNYPLRGIKNTLFEGAVRSAACMFSPLIQSSSRLSEQPLHLVDWLPTIYSVAGGDIADLGEIDGLDQWSALSSGSESPRKSMLVNINEADRVEGAIIGKHKLIKGASSATDGFYGEIGNDPSYPFYRIEDALSSDAGSAIRKLRGFDSVSKSEVQLLRKNATVNCGKRIRTSCSEICLFDIESDPCETENLAKQYPEIVAKLESYIDKYRVHLVNQKPPHVDLCADPKSFNGTFLPWKVDPGEPSRITSDGCRIPVYE</sequence>
<accession>A0ACC2PFP1</accession>
<name>A0ACC2PFP1_9HYME</name>
<proteinExistence type="predicted"/>
<protein>
    <submittedName>
        <fullName evidence="1">Uncharacterized protein</fullName>
    </submittedName>
</protein>
<dbReference type="Proteomes" id="UP001239111">
    <property type="component" value="Chromosome 2"/>
</dbReference>
<comment type="caution">
    <text evidence="1">The sequence shown here is derived from an EMBL/GenBank/DDBJ whole genome shotgun (WGS) entry which is preliminary data.</text>
</comment>
<evidence type="ECO:0000313" key="2">
    <source>
        <dbReference type="Proteomes" id="UP001239111"/>
    </source>
</evidence>
<dbReference type="EMBL" id="CM056742">
    <property type="protein sequence ID" value="KAJ8680580.1"/>
    <property type="molecule type" value="Genomic_DNA"/>
</dbReference>
<gene>
    <name evidence="1" type="ORF">QAD02_016367</name>
</gene>
<reference evidence="1" key="1">
    <citation type="submission" date="2023-04" db="EMBL/GenBank/DDBJ databases">
        <title>A chromosome-level genome assembly of the parasitoid wasp Eretmocerus hayati.</title>
        <authorList>
            <person name="Zhong Y."/>
            <person name="Liu S."/>
            <person name="Liu Y."/>
        </authorList>
    </citation>
    <scope>NUCLEOTIDE SEQUENCE</scope>
    <source>
        <strain evidence="1">ZJU_SS_LIU_2023</strain>
    </source>
</reference>